<reference evidence="20" key="2">
    <citation type="submission" date="2018-04" db="EMBL/GenBank/DDBJ databases">
        <title>OnivRS2 (Oryza nivara Reference Sequence Version 2).</title>
        <authorList>
            <person name="Zhang J."/>
            <person name="Kudrna D."/>
            <person name="Lee S."/>
            <person name="Talag J."/>
            <person name="Rajasekar S."/>
            <person name="Welchert J."/>
            <person name="Hsing Y.-I."/>
            <person name="Wing R.A."/>
        </authorList>
    </citation>
    <scope>NUCLEOTIDE SEQUENCE [LARGE SCALE GENOMIC DNA]</scope>
    <source>
        <strain evidence="20">SL10</strain>
    </source>
</reference>
<keyword evidence="8 18" id="KW-0732">Signal</keyword>
<dbReference type="GO" id="GO:0005524">
    <property type="term" value="F:ATP binding"/>
    <property type="evidence" value="ECO:0007669"/>
    <property type="project" value="UniProtKB-KW"/>
</dbReference>
<dbReference type="PANTHER" id="PTHR27007">
    <property type="match status" value="1"/>
</dbReference>
<keyword evidence="12 17" id="KW-1133">Transmembrane helix</keyword>
<evidence type="ECO:0000256" key="9">
    <source>
        <dbReference type="ARBA" id="ARBA00022734"/>
    </source>
</evidence>
<keyword evidence="9" id="KW-0430">Lectin</keyword>
<evidence type="ECO:0000256" key="16">
    <source>
        <dbReference type="SAM" id="MobiDB-lite"/>
    </source>
</evidence>
<sequence>MAVSNTRAVLLLLSAWPYLIQLCYASTLSYNFSDPQSFTSGDLHFEGDAYLGDTSVVLAKKGTGEVNPKAGRILYKQPCHLWSNTTGEVTSFTTTFSFLMNGGQGGLAFFLTSYLPMVAGAGQNAPAGGGDQQTVAVEFDTHGNPGWSPTMSTHNSSEKKAYKVVAGDLANGESKIVRINYINTSNVLAVTLGDLKTSTSLILNTSFDLRRFLPQEATMGFSATTATATGSSQLVSREVLWWSFSTYLTEGTPADTAKKSNKSLVIGIVVGTVLLIVTMLIAASLCRLSRWITSRPPPMPLGEYCAGGLRPSYGNVGMHTGEYGFALPSQTPFSFEVLSKATNNFSEERLLREEGQFGAFYKGDLTLGISEAAAVKWLKIKSGQAFAVENYVKKFATISLAIRHRNIVPFLGWSSEQDNLCLVYKYVKNWTLHHHLYSPGTLLTWPTRYKIVLAIGSGLKHLHEDVRFSFPHGNIKPSNVMLDEEMNAKLGDFGLPRHFFQYDGETASSSYGQMPVSSRGYVEPRLLHRDQLATTSSDVYSFGVVLLEIACGQPPIILQQDQAEANSLVEFVWECQEKGSIIEAADKRLNGEFNQEEMERVLLVGLWCAHRDSSRRRPSIVEAMRSLKFVVPAPNLPPRMPIPAPTAADHEGRTSPAGRTSPSAS</sequence>
<keyword evidence="14" id="KW-0675">Receptor</keyword>
<keyword evidence="6" id="KW-0418">Kinase</keyword>
<dbReference type="EnsemblPlants" id="ONIVA09G05470.1">
    <property type="protein sequence ID" value="ONIVA09G05470.1"/>
    <property type="gene ID" value="ONIVA09G05470"/>
</dbReference>
<evidence type="ECO:0000256" key="11">
    <source>
        <dbReference type="ARBA" id="ARBA00022840"/>
    </source>
</evidence>
<dbReference type="GO" id="GO:0004674">
    <property type="term" value="F:protein serine/threonine kinase activity"/>
    <property type="evidence" value="ECO:0007669"/>
    <property type="project" value="UniProtKB-KW"/>
</dbReference>
<dbReference type="Gene3D" id="1.10.510.10">
    <property type="entry name" value="Transferase(Phosphotransferase) domain 1"/>
    <property type="match status" value="1"/>
</dbReference>
<evidence type="ECO:0000256" key="8">
    <source>
        <dbReference type="ARBA" id="ARBA00022729"/>
    </source>
</evidence>
<dbReference type="InterPro" id="IPR013320">
    <property type="entry name" value="ConA-like_dom_sf"/>
</dbReference>
<dbReference type="GO" id="GO:0030246">
    <property type="term" value="F:carbohydrate binding"/>
    <property type="evidence" value="ECO:0007669"/>
    <property type="project" value="UniProtKB-KW"/>
</dbReference>
<dbReference type="Pfam" id="PF00139">
    <property type="entry name" value="Lectin_legB"/>
    <property type="match status" value="1"/>
</dbReference>
<keyword evidence="13 17" id="KW-0472">Membrane</keyword>
<evidence type="ECO:0000256" key="10">
    <source>
        <dbReference type="ARBA" id="ARBA00022741"/>
    </source>
</evidence>
<evidence type="ECO:0000256" key="4">
    <source>
        <dbReference type="ARBA" id="ARBA00012513"/>
    </source>
</evidence>
<dbReference type="EC" id="2.7.11.1" evidence="4"/>
<evidence type="ECO:0000256" key="13">
    <source>
        <dbReference type="ARBA" id="ARBA00023136"/>
    </source>
</evidence>
<dbReference type="OMA" id="VWECQEK"/>
<dbReference type="Gene3D" id="2.60.120.200">
    <property type="match status" value="1"/>
</dbReference>
<keyword evidence="7 17" id="KW-0812">Transmembrane</keyword>
<keyword evidence="6" id="KW-0808">Transferase</keyword>
<keyword evidence="5" id="KW-1003">Cell membrane</keyword>
<comment type="subcellular location">
    <subcellularLocation>
        <location evidence="1">Cell membrane</location>
        <topology evidence="1">Single-pass type I membrane protein</topology>
    </subcellularLocation>
</comment>
<dbReference type="Gramene" id="ONIVA09G05470.1">
    <property type="protein sequence ID" value="ONIVA09G05470.1"/>
    <property type="gene ID" value="ONIVA09G05470"/>
</dbReference>
<evidence type="ECO:0000256" key="17">
    <source>
        <dbReference type="SAM" id="Phobius"/>
    </source>
</evidence>
<dbReference type="InterPro" id="IPR019825">
    <property type="entry name" value="Lectin_legB_Mn/Ca_BS"/>
</dbReference>
<dbReference type="GO" id="GO:0002229">
    <property type="term" value="P:defense response to oomycetes"/>
    <property type="evidence" value="ECO:0007669"/>
    <property type="project" value="UniProtKB-ARBA"/>
</dbReference>
<evidence type="ECO:0000256" key="6">
    <source>
        <dbReference type="ARBA" id="ARBA00022527"/>
    </source>
</evidence>
<evidence type="ECO:0000259" key="19">
    <source>
        <dbReference type="PROSITE" id="PS50011"/>
    </source>
</evidence>
<evidence type="ECO:0000313" key="21">
    <source>
        <dbReference type="Proteomes" id="UP000006591"/>
    </source>
</evidence>
<dbReference type="AlphaFoldDB" id="A0A0E0IHW4"/>
<evidence type="ECO:0000256" key="3">
    <source>
        <dbReference type="ARBA" id="ARBA00010217"/>
    </source>
</evidence>
<dbReference type="InterPro" id="IPR000719">
    <property type="entry name" value="Prot_kinase_dom"/>
</dbReference>
<accession>A0A0E0IHW4</accession>
<keyword evidence="11" id="KW-0067">ATP-binding</keyword>
<evidence type="ECO:0000256" key="18">
    <source>
        <dbReference type="SAM" id="SignalP"/>
    </source>
</evidence>
<evidence type="ECO:0000256" key="15">
    <source>
        <dbReference type="ARBA" id="ARBA00023180"/>
    </source>
</evidence>
<dbReference type="InterPro" id="IPR001220">
    <property type="entry name" value="Legume_lectin_dom"/>
</dbReference>
<comment type="similarity">
    <text evidence="3">In the C-terminal section; belongs to the protein kinase superfamily. Ser/Thr protein kinase family.</text>
</comment>
<comment type="similarity">
    <text evidence="2">In the N-terminal section; belongs to the leguminous lectin family.</text>
</comment>
<dbReference type="Proteomes" id="UP000006591">
    <property type="component" value="Chromosome 9"/>
</dbReference>
<feature type="transmembrane region" description="Helical" evidence="17">
    <location>
        <begin position="264"/>
        <end position="286"/>
    </location>
</feature>
<evidence type="ECO:0000256" key="12">
    <source>
        <dbReference type="ARBA" id="ARBA00022989"/>
    </source>
</evidence>
<feature type="region of interest" description="Disordered" evidence="16">
    <location>
        <begin position="638"/>
        <end position="665"/>
    </location>
</feature>
<feature type="signal peptide" evidence="18">
    <location>
        <begin position="1"/>
        <end position="25"/>
    </location>
</feature>
<reference evidence="20" key="1">
    <citation type="submission" date="2015-04" db="UniProtKB">
        <authorList>
            <consortium name="EnsemblPlants"/>
        </authorList>
    </citation>
    <scope>IDENTIFICATION</scope>
    <source>
        <strain evidence="20">SL10</strain>
    </source>
</reference>
<dbReference type="Gene3D" id="3.30.200.20">
    <property type="entry name" value="Phosphorylase Kinase, domain 1"/>
    <property type="match status" value="1"/>
</dbReference>
<dbReference type="GO" id="GO:0005886">
    <property type="term" value="C:plasma membrane"/>
    <property type="evidence" value="ECO:0007669"/>
    <property type="project" value="UniProtKB-SubCell"/>
</dbReference>
<evidence type="ECO:0000313" key="20">
    <source>
        <dbReference type="EnsemblPlants" id="ONIVA09G05470.1"/>
    </source>
</evidence>
<feature type="chain" id="PRO_5002362979" description="non-specific serine/threonine protein kinase" evidence="18">
    <location>
        <begin position="26"/>
        <end position="665"/>
    </location>
</feature>
<protein>
    <recommendedName>
        <fullName evidence="4">non-specific serine/threonine protein kinase</fullName>
        <ecNumber evidence="4">2.7.11.1</ecNumber>
    </recommendedName>
</protein>
<organism evidence="20">
    <name type="scientific">Oryza nivara</name>
    <name type="common">Indian wild rice</name>
    <name type="synonym">Oryza sativa f. spontanea</name>
    <dbReference type="NCBI Taxonomy" id="4536"/>
    <lineage>
        <taxon>Eukaryota</taxon>
        <taxon>Viridiplantae</taxon>
        <taxon>Streptophyta</taxon>
        <taxon>Embryophyta</taxon>
        <taxon>Tracheophyta</taxon>
        <taxon>Spermatophyta</taxon>
        <taxon>Magnoliopsida</taxon>
        <taxon>Liliopsida</taxon>
        <taxon>Poales</taxon>
        <taxon>Poaceae</taxon>
        <taxon>BOP clade</taxon>
        <taxon>Oryzoideae</taxon>
        <taxon>Oryzeae</taxon>
        <taxon>Oryzinae</taxon>
        <taxon>Oryza</taxon>
    </lineage>
</organism>
<proteinExistence type="inferred from homology"/>
<dbReference type="SUPFAM" id="SSF56112">
    <property type="entry name" value="Protein kinase-like (PK-like)"/>
    <property type="match status" value="1"/>
</dbReference>
<evidence type="ECO:0000256" key="2">
    <source>
        <dbReference type="ARBA" id="ARBA00008536"/>
    </source>
</evidence>
<dbReference type="STRING" id="4536.A0A0E0IHW4"/>
<evidence type="ECO:0000256" key="1">
    <source>
        <dbReference type="ARBA" id="ARBA00004251"/>
    </source>
</evidence>
<dbReference type="PROSITE" id="PS00307">
    <property type="entry name" value="LECTIN_LEGUME_BETA"/>
    <property type="match status" value="1"/>
</dbReference>
<dbReference type="InterPro" id="IPR050528">
    <property type="entry name" value="L-type_Lectin-RKs"/>
</dbReference>
<keyword evidence="21" id="KW-1185">Reference proteome</keyword>
<dbReference type="HOGENOM" id="CLU_000288_62_6_1"/>
<dbReference type="eggNOG" id="ENOG502QTX3">
    <property type="taxonomic scope" value="Eukaryota"/>
</dbReference>
<keyword evidence="15" id="KW-0325">Glycoprotein</keyword>
<feature type="domain" description="Protein kinase" evidence="19">
    <location>
        <begin position="346"/>
        <end position="630"/>
    </location>
</feature>
<dbReference type="InterPro" id="IPR011009">
    <property type="entry name" value="Kinase-like_dom_sf"/>
</dbReference>
<dbReference type="PROSITE" id="PS50011">
    <property type="entry name" value="PROTEIN_KINASE_DOM"/>
    <property type="match status" value="1"/>
</dbReference>
<dbReference type="Pfam" id="PF07714">
    <property type="entry name" value="PK_Tyr_Ser-Thr"/>
    <property type="match status" value="1"/>
</dbReference>
<keyword evidence="10" id="KW-0547">Nucleotide-binding</keyword>
<name>A0A0E0IHW4_ORYNI</name>
<dbReference type="SUPFAM" id="SSF49899">
    <property type="entry name" value="Concanavalin A-like lectins/glucanases"/>
    <property type="match status" value="1"/>
</dbReference>
<evidence type="ECO:0000256" key="5">
    <source>
        <dbReference type="ARBA" id="ARBA00022475"/>
    </source>
</evidence>
<dbReference type="FunFam" id="1.10.510.10:FF:000240">
    <property type="entry name" value="Lectin-domain containing receptor kinase A4.3"/>
    <property type="match status" value="1"/>
</dbReference>
<evidence type="ECO:0000256" key="7">
    <source>
        <dbReference type="ARBA" id="ARBA00022692"/>
    </source>
</evidence>
<dbReference type="InterPro" id="IPR001245">
    <property type="entry name" value="Ser-Thr/Tyr_kinase_cat_dom"/>
</dbReference>
<keyword evidence="6" id="KW-0723">Serine/threonine-protein kinase</keyword>
<evidence type="ECO:0000256" key="14">
    <source>
        <dbReference type="ARBA" id="ARBA00023170"/>
    </source>
</evidence>